<reference evidence="2" key="1">
    <citation type="submission" date="2022-01" db="EMBL/GenBank/DDBJ databases">
        <authorList>
            <person name="Jo J.-H."/>
            <person name="Im W.-T."/>
        </authorList>
    </citation>
    <scope>NUCLEOTIDE SEQUENCE</scope>
    <source>
        <strain evidence="2">NA20</strain>
    </source>
</reference>
<dbReference type="Proteomes" id="UP001165367">
    <property type="component" value="Unassembled WGS sequence"/>
</dbReference>
<evidence type="ECO:0000313" key="2">
    <source>
        <dbReference type="EMBL" id="MCG2617787.1"/>
    </source>
</evidence>
<name>A0ABS9KZL5_9BACT</name>
<dbReference type="RefSeq" id="WP_237876616.1">
    <property type="nucleotide sequence ID" value="NZ_JAKLTR010000026.1"/>
</dbReference>
<proteinExistence type="predicted"/>
<feature type="non-terminal residue" evidence="2">
    <location>
        <position position="1"/>
    </location>
</feature>
<evidence type="ECO:0008006" key="4">
    <source>
        <dbReference type="Google" id="ProtNLM"/>
    </source>
</evidence>
<sequence>KAPLPVRQKKYTESFDLPSKGALPSGKKCKQSLHGTTSKKKRPFARPANLPLITRKPSNQRLEGFL</sequence>
<organism evidence="2 3">
    <name type="scientific">Terrimonas ginsenosidimutans</name>
    <dbReference type="NCBI Taxonomy" id="2908004"/>
    <lineage>
        <taxon>Bacteria</taxon>
        <taxon>Pseudomonadati</taxon>
        <taxon>Bacteroidota</taxon>
        <taxon>Chitinophagia</taxon>
        <taxon>Chitinophagales</taxon>
        <taxon>Chitinophagaceae</taxon>
        <taxon>Terrimonas</taxon>
    </lineage>
</organism>
<evidence type="ECO:0000313" key="3">
    <source>
        <dbReference type="Proteomes" id="UP001165367"/>
    </source>
</evidence>
<evidence type="ECO:0000256" key="1">
    <source>
        <dbReference type="SAM" id="MobiDB-lite"/>
    </source>
</evidence>
<dbReference type="EMBL" id="JAKLTR010000026">
    <property type="protein sequence ID" value="MCG2617787.1"/>
    <property type="molecule type" value="Genomic_DNA"/>
</dbReference>
<feature type="compositionally biased region" description="Basic residues" evidence="1">
    <location>
        <begin position="27"/>
        <end position="44"/>
    </location>
</feature>
<feature type="region of interest" description="Disordered" evidence="1">
    <location>
        <begin position="1"/>
        <end position="49"/>
    </location>
</feature>
<gene>
    <name evidence="2" type="ORF">LZZ85_26035</name>
</gene>
<comment type="caution">
    <text evidence="2">The sequence shown here is derived from an EMBL/GenBank/DDBJ whole genome shotgun (WGS) entry which is preliminary data.</text>
</comment>
<protein>
    <recommendedName>
        <fullName evidence="4">KI67 protein</fullName>
    </recommendedName>
</protein>
<accession>A0ABS9KZL5</accession>
<keyword evidence="3" id="KW-1185">Reference proteome</keyword>